<evidence type="ECO:0000313" key="2">
    <source>
        <dbReference type="EMBL" id="MTD61399.1"/>
    </source>
</evidence>
<reference evidence="2 3" key="1">
    <citation type="submission" date="2019-11" db="EMBL/GenBank/DDBJ databases">
        <title>Draft genome sequence of Blautia luti DSM 14534T, isolated from human stool.</title>
        <authorList>
            <person name="Ortiz R."/>
            <person name="Melis-Arcos F."/>
            <person name="Covarrubias P."/>
            <person name="Cardenas J.P."/>
            <person name="Perez-Donoso J."/>
            <person name="Almonacid D."/>
        </authorList>
    </citation>
    <scope>NUCLEOTIDE SEQUENCE [LARGE SCALE GENOMIC DNA]</scope>
    <source>
        <strain evidence="2 3">DSM 14534</strain>
    </source>
</reference>
<protein>
    <submittedName>
        <fullName evidence="2">AAA family ATPase</fullName>
    </submittedName>
</protein>
<dbReference type="Proteomes" id="UP000437824">
    <property type="component" value="Unassembled WGS sequence"/>
</dbReference>
<sequence>MRSISIYTITRNQNISSLSKLERQLSDREYFLKIREWELESMRALVRQLELYMQKVYSLRFFYSYQIPRLGKEFDLLQIKDDQIINIELKSGIVSDEAIRKQLIQNRYYLSVLGRAIQSYTYISSQNRLVRLTNHDHIVDTDWNDLCRALQRESKDYQGNIDDLFQAELYLISPITEPARFLKKEYFLTSQQRDIQRQILKKLRTSRSGYFCFTGLPGTGKTLLLYDIAMKLSRRQQVCIIHCGNAGKEWKILHERLQRIVFLSDNQLNGNIQLEHYSAVLVDEAHLLPTEKLQILLKQSESHFPVIFSSDSEDAICPDELGVNIIKLIETLPEIQMFHLTNRIRTNAELSSFIQNMMHLTDRKTSKPYPHVSVVFANNKDETDTLLEDYISQGYQYRPPIYSMISKTSETEITTGTKTIESGISTNRTTDEIEITAVRDMKRLVIILDGRYYYDENRYLRSKSSNKENWSHVRSLFHQLNQAKEEIAIIVRENTYVYEALLTLLQPDTSR</sequence>
<feature type="domain" description="Schlafen group 3-like DNA/RNA helicase" evidence="1">
    <location>
        <begin position="213"/>
        <end position="368"/>
    </location>
</feature>
<name>A0A844GJD3_9FIRM</name>
<dbReference type="AlphaFoldDB" id="A0A844GJD3"/>
<comment type="caution">
    <text evidence="2">The sequence shown here is derived from an EMBL/GenBank/DDBJ whole genome shotgun (WGS) entry which is preliminary data.</text>
</comment>
<dbReference type="Pfam" id="PF09848">
    <property type="entry name" value="SLFN-g3_helicase"/>
    <property type="match status" value="1"/>
</dbReference>
<organism evidence="2 3">
    <name type="scientific">Blautia luti DSM 14534 = JCM 17040</name>
    <dbReference type="NCBI Taxonomy" id="649762"/>
    <lineage>
        <taxon>Bacteria</taxon>
        <taxon>Bacillati</taxon>
        <taxon>Bacillota</taxon>
        <taxon>Clostridia</taxon>
        <taxon>Lachnospirales</taxon>
        <taxon>Lachnospiraceae</taxon>
        <taxon>Blautia</taxon>
    </lineage>
</organism>
<gene>
    <name evidence="2" type="ORF">GKZ57_08995</name>
</gene>
<evidence type="ECO:0000313" key="3">
    <source>
        <dbReference type="Proteomes" id="UP000437824"/>
    </source>
</evidence>
<dbReference type="Gene3D" id="3.40.50.300">
    <property type="entry name" value="P-loop containing nucleotide triphosphate hydrolases"/>
    <property type="match status" value="1"/>
</dbReference>
<dbReference type="SUPFAM" id="SSF52540">
    <property type="entry name" value="P-loop containing nucleoside triphosphate hydrolases"/>
    <property type="match status" value="1"/>
</dbReference>
<dbReference type="InterPro" id="IPR027417">
    <property type="entry name" value="P-loop_NTPase"/>
</dbReference>
<dbReference type="EMBL" id="WMBC01000006">
    <property type="protein sequence ID" value="MTD61399.1"/>
    <property type="molecule type" value="Genomic_DNA"/>
</dbReference>
<proteinExistence type="predicted"/>
<dbReference type="RefSeq" id="WP_154780346.1">
    <property type="nucleotide sequence ID" value="NZ_WMBC01000006.1"/>
</dbReference>
<dbReference type="CDD" id="cd00009">
    <property type="entry name" value="AAA"/>
    <property type="match status" value="1"/>
</dbReference>
<accession>A0A844GJD3</accession>
<evidence type="ECO:0000259" key="1">
    <source>
        <dbReference type="Pfam" id="PF09848"/>
    </source>
</evidence>
<dbReference type="InterPro" id="IPR018647">
    <property type="entry name" value="SLFN_3-like_DNA/RNA_helicase"/>
</dbReference>